<dbReference type="Proteomes" id="UP000196531">
    <property type="component" value="Unassembled WGS sequence"/>
</dbReference>
<sequence>MIQKIILIFLISFTSYSNSKVEEIIIAQELDTEEVNVYFHKLLHMALTKTISDYGDYKIKKVYGIKQNRVLDLIKKGIVDIFFTMTSKEREAQTLPIRVPLLKGLLGVRVCLLRNAKEHIFAEIQTLNQFKKMNFSIGQGYDWPDTEILRANGLKVVTGPSHKSLFKMLIRDRFDCYSRGVTEALIEIKTFKQYSMQIDPYLLFRYKSPMYFFVSKKNTKLAKRIEKGLLTAIEDGDFEKLFHKHHGQHLKNYKSRSRRVFDLKNPLLPVKTPIHNKKLWLEL</sequence>
<gene>
    <name evidence="1" type="ORF">A9Q84_18750</name>
</gene>
<evidence type="ECO:0000313" key="2">
    <source>
        <dbReference type="Proteomes" id="UP000196531"/>
    </source>
</evidence>
<dbReference type="SUPFAM" id="SSF53850">
    <property type="entry name" value="Periplasmic binding protein-like II"/>
    <property type="match status" value="1"/>
</dbReference>
<organism evidence="1 2">
    <name type="scientific">Halobacteriovorax marinus</name>
    <dbReference type="NCBI Taxonomy" id="97084"/>
    <lineage>
        <taxon>Bacteria</taxon>
        <taxon>Pseudomonadati</taxon>
        <taxon>Bdellovibrionota</taxon>
        <taxon>Bacteriovoracia</taxon>
        <taxon>Bacteriovoracales</taxon>
        <taxon>Halobacteriovoraceae</taxon>
        <taxon>Halobacteriovorax</taxon>
    </lineage>
</organism>
<dbReference type="AlphaFoldDB" id="A0A1Y5F2Q9"/>
<evidence type="ECO:0000313" key="1">
    <source>
        <dbReference type="EMBL" id="OUR93513.1"/>
    </source>
</evidence>
<reference evidence="2" key="1">
    <citation type="journal article" date="2017" name="Proc. Natl. Acad. Sci. U.S.A.">
        <title>Simulation of Deepwater Horizon oil plume reveals substrate specialization within a complex community of hydrocarbon-degraders.</title>
        <authorList>
            <person name="Hu P."/>
            <person name="Dubinsky E.A."/>
            <person name="Probst A.J."/>
            <person name="Wang J."/>
            <person name="Sieber C.M.K."/>
            <person name="Tom L.M."/>
            <person name="Gardinali P."/>
            <person name="Banfield J.F."/>
            <person name="Atlas R.M."/>
            <person name="Andersen G.L."/>
        </authorList>
    </citation>
    <scope>NUCLEOTIDE SEQUENCE [LARGE SCALE GENOMIC DNA]</scope>
</reference>
<comment type="caution">
    <text evidence="1">The sequence shown here is derived from an EMBL/GenBank/DDBJ whole genome shotgun (WGS) entry which is preliminary data.</text>
</comment>
<protein>
    <submittedName>
        <fullName evidence="1">Uncharacterized protein</fullName>
    </submittedName>
</protein>
<dbReference type="Gene3D" id="3.40.190.10">
    <property type="entry name" value="Periplasmic binding protein-like II"/>
    <property type="match status" value="2"/>
</dbReference>
<accession>A0A1Y5F2Q9</accession>
<name>A0A1Y5F2Q9_9BACT</name>
<proteinExistence type="predicted"/>
<dbReference type="EMBL" id="MAAO01000015">
    <property type="protein sequence ID" value="OUR93513.1"/>
    <property type="molecule type" value="Genomic_DNA"/>
</dbReference>